<dbReference type="Proteomes" id="UP000265520">
    <property type="component" value="Unassembled WGS sequence"/>
</dbReference>
<organism evidence="1 2">
    <name type="scientific">Trifolium medium</name>
    <dbReference type="NCBI Taxonomy" id="97028"/>
    <lineage>
        <taxon>Eukaryota</taxon>
        <taxon>Viridiplantae</taxon>
        <taxon>Streptophyta</taxon>
        <taxon>Embryophyta</taxon>
        <taxon>Tracheophyta</taxon>
        <taxon>Spermatophyta</taxon>
        <taxon>Magnoliopsida</taxon>
        <taxon>eudicotyledons</taxon>
        <taxon>Gunneridae</taxon>
        <taxon>Pentapetalae</taxon>
        <taxon>rosids</taxon>
        <taxon>fabids</taxon>
        <taxon>Fabales</taxon>
        <taxon>Fabaceae</taxon>
        <taxon>Papilionoideae</taxon>
        <taxon>50 kb inversion clade</taxon>
        <taxon>NPAAA clade</taxon>
        <taxon>Hologalegina</taxon>
        <taxon>IRL clade</taxon>
        <taxon>Trifolieae</taxon>
        <taxon>Trifolium</taxon>
    </lineage>
</organism>
<sequence>MMKALSNEGVGFLIHNVKESNTEPQEKADESVWEKIMEDFAEVFNMASGLPPLREHDHAILLKPDAN</sequence>
<feature type="non-terminal residue" evidence="1">
    <location>
        <position position="67"/>
    </location>
</feature>
<evidence type="ECO:0000313" key="1">
    <source>
        <dbReference type="EMBL" id="MCI80633.1"/>
    </source>
</evidence>
<gene>
    <name evidence="1" type="ORF">A2U01_0101904</name>
</gene>
<protein>
    <submittedName>
        <fullName evidence="1">Uncharacterized protein</fullName>
    </submittedName>
</protein>
<reference evidence="1 2" key="1">
    <citation type="journal article" date="2018" name="Front. Plant Sci.">
        <title>Red Clover (Trifolium pratense) and Zigzag Clover (T. medium) - A Picture of Genomic Similarities and Differences.</title>
        <authorList>
            <person name="Dluhosova J."/>
            <person name="Istvanek J."/>
            <person name="Nedelnik J."/>
            <person name="Repkova J."/>
        </authorList>
    </citation>
    <scope>NUCLEOTIDE SEQUENCE [LARGE SCALE GENOMIC DNA]</scope>
    <source>
        <strain evidence="2">cv. 10/8</strain>
        <tissue evidence="1">Leaf</tissue>
    </source>
</reference>
<dbReference type="EMBL" id="LXQA010999977">
    <property type="protein sequence ID" value="MCI80633.1"/>
    <property type="molecule type" value="Genomic_DNA"/>
</dbReference>
<evidence type="ECO:0000313" key="2">
    <source>
        <dbReference type="Proteomes" id="UP000265520"/>
    </source>
</evidence>
<dbReference type="AlphaFoldDB" id="A0A392UZK6"/>
<name>A0A392UZK6_9FABA</name>
<keyword evidence="2" id="KW-1185">Reference proteome</keyword>
<proteinExistence type="predicted"/>
<accession>A0A392UZK6</accession>
<comment type="caution">
    <text evidence="1">The sequence shown here is derived from an EMBL/GenBank/DDBJ whole genome shotgun (WGS) entry which is preliminary data.</text>
</comment>